<evidence type="ECO:0000256" key="1">
    <source>
        <dbReference type="SAM" id="MobiDB-lite"/>
    </source>
</evidence>
<dbReference type="Pfam" id="PF26082">
    <property type="entry name" value="zf-C2H2_AcuF"/>
    <property type="match status" value="1"/>
</dbReference>
<dbReference type="PANTHER" id="PTHR35391">
    <property type="entry name" value="C2H2-TYPE DOMAIN-CONTAINING PROTEIN-RELATED"/>
    <property type="match status" value="1"/>
</dbReference>
<evidence type="ECO:0000313" key="3">
    <source>
        <dbReference type="EMBL" id="KAK6953555.1"/>
    </source>
</evidence>
<proteinExistence type="predicted"/>
<feature type="region of interest" description="Disordered" evidence="1">
    <location>
        <begin position="410"/>
        <end position="470"/>
    </location>
</feature>
<dbReference type="PANTHER" id="PTHR35391:SF7">
    <property type="entry name" value="C2H2-TYPE DOMAIN-CONTAINING PROTEIN"/>
    <property type="match status" value="1"/>
</dbReference>
<gene>
    <name evidence="3" type="ORF">Daesc_005860</name>
</gene>
<accession>A0AAX6MLN8</accession>
<dbReference type="EMBL" id="JBANMG010000005">
    <property type="protein sequence ID" value="KAK6953555.1"/>
    <property type="molecule type" value="Genomic_DNA"/>
</dbReference>
<organism evidence="3 4">
    <name type="scientific">Daldinia eschscholtzii</name>
    <dbReference type="NCBI Taxonomy" id="292717"/>
    <lineage>
        <taxon>Eukaryota</taxon>
        <taxon>Fungi</taxon>
        <taxon>Dikarya</taxon>
        <taxon>Ascomycota</taxon>
        <taxon>Pezizomycotina</taxon>
        <taxon>Sordariomycetes</taxon>
        <taxon>Xylariomycetidae</taxon>
        <taxon>Xylariales</taxon>
        <taxon>Hypoxylaceae</taxon>
        <taxon>Daldinia</taxon>
    </lineage>
</organism>
<name>A0AAX6MLN8_9PEZI</name>
<feature type="domain" description="Oxidoreductase acuF-like C2H2 type zinc-finger" evidence="2">
    <location>
        <begin position="275"/>
        <end position="302"/>
    </location>
</feature>
<evidence type="ECO:0000259" key="2">
    <source>
        <dbReference type="Pfam" id="PF26082"/>
    </source>
</evidence>
<reference evidence="3 4" key="1">
    <citation type="journal article" date="2024" name="Front Chem Biol">
        <title>Unveiling the potential of Daldinia eschscholtzii MFLUCC 19-0629 through bioactivity and bioinformatics studies for enhanced sustainable agriculture production.</title>
        <authorList>
            <person name="Brooks S."/>
            <person name="Weaver J.A."/>
            <person name="Klomchit A."/>
            <person name="Alharthi S.A."/>
            <person name="Onlamun T."/>
            <person name="Nurani R."/>
            <person name="Vong T.K."/>
            <person name="Alberti F."/>
            <person name="Greco C."/>
        </authorList>
    </citation>
    <scope>NUCLEOTIDE SEQUENCE [LARGE SCALE GENOMIC DNA]</scope>
    <source>
        <strain evidence="3">MFLUCC 19-0629</strain>
    </source>
</reference>
<protein>
    <recommendedName>
        <fullName evidence="2">Oxidoreductase acuF-like C2H2 type zinc-finger domain-containing protein</fullName>
    </recommendedName>
</protein>
<feature type="compositionally biased region" description="Polar residues" evidence="1">
    <location>
        <begin position="410"/>
        <end position="434"/>
    </location>
</feature>
<dbReference type="AlphaFoldDB" id="A0AAX6MLN8"/>
<evidence type="ECO:0000313" key="4">
    <source>
        <dbReference type="Proteomes" id="UP001369815"/>
    </source>
</evidence>
<keyword evidence="4" id="KW-1185">Reference proteome</keyword>
<dbReference type="InterPro" id="IPR058925">
    <property type="entry name" value="zf-C2H2_AcuF"/>
</dbReference>
<dbReference type="Proteomes" id="UP001369815">
    <property type="component" value="Unassembled WGS sequence"/>
</dbReference>
<comment type="caution">
    <text evidence="3">The sequence shown here is derived from an EMBL/GenBank/DDBJ whole genome shotgun (WGS) entry which is preliminary data.</text>
</comment>
<sequence>MPERKQGVNILERSHDVKRSLESLKSGIENEVQRDHLLLNPDEIGDILDRFLLWAGNLGVFNSPASEPSLESRLSMIPEVENQIGDLLNDLLEVMDELKDKLANQPDQMIPTNSRDGISHSFSGDSLYDETHTIIEVMSLHIGSLFRMSILVQRELPKARQGFRDWDLDQAVLDVKYVERRFTKLSRPNTRWLAERIGIANAKRRWQIRYFHDHKARRGVDINKAAAELSDEAKTAELNAAQGKDKGPLKNISQTFEWSESLRLPSLGLLSSDETPFECPICSTDQSFQTEEDWVLHALSDLKAKQIGDRAATESHISSIHGAFKVEQVKALVDTGRVIPTYFEDHDCPFCDGWVDSLGFQEDTGDKSLIEEDGKLLVSRSQFAKHIATHQELIATSVLPLPTRFLPQPTGRSIQAESSTTHSTAHPVVTTSIPSEGGNDGNLTRSRTRMAPSPRTLRADNQGKYGRSRLKPADTTNWRWTCCACHSVGRAEVDRYDPNL</sequence>